<dbReference type="VEuPathDB" id="CryptoDB:cubi_01578"/>
<dbReference type="PANTHER" id="PTHR22929:SF0">
    <property type="entry name" value="TRANSCRIPTION FACTOR TFIIIB COMPONENT B'' HOMOLOG"/>
    <property type="match status" value="1"/>
</dbReference>
<dbReference type="RefSeq" id="XP_028873817.1">
    <property type="nucleotide sequence ID" value="XM_029018590.1"/>
</dbReference>
<dbReference type="GO" id="GO:0001156">
    <property type="term" value="F:TFIIIC-class transcription factor complex binding"/>
    <property type="evidence" value="ECO:0007669"/>
    <property type="project" value="TreeGrafter"/>
</dbReference>
<dbReference type="PANTHER" id="PTHR22929">
    <property type="entry name" value="RNA POLYMERASE III TRANSCRIPTION INITIATION FACTOR B"/>
    <property type="match status" value="1"/>
</dbReference>
<name>A0A1J4MHC7_9CRYT</name>
<dbReference type="EMBL" id="LRBP01000025">
    <property type="protein sequence ID" value="OII72245.1"/>
    <property type="molecule type" value="Genomic_DNA"/>
</dbReference>
<dbReference type="GeneID" id="39978369"/>
<evidence type="ECO:0000259" key="2">
    <source>
        <dbReference type="Pfam" id="PF15963"/>
    </source>
</evidence>
<evidence type="ECO:0000313" key="4">
    <source>
        <dbReference type="Proteomes" id="UP000186176"/>
    </source>
</evidence>
<reference evidence="3 4" key="1">
    <citation type="submission" date="2016-10" db="EMBL/GenBank/DDBJ databases">
        <title>Reductive evolution of mitochondrial metabolism and differential evolution of invasion-related proteins in Cryptosporidium.</title>
        <authorList>
            <person name="Liu S."/>
            <person name="Roellig D.M."/>
            <person name="Guo Y."/>
            <person name="Li N."/>
            <person name="Frace M.A."/>
            <person name="Tang K."/>
            <person name="Zhang L."/>
            <person name="Feng Y."/>
            <person name="Xiao L."/>
        </authorList>
    </citation>
    <scope>NUCLEOTIDE SEQUENCE [LARGE SCALE GENOMIC DNA]</scope>
    <source>
        <strain evidence="3">39726</strain>
    </source>
</reference>
<organism evidence="3 4">
    <name type="scientific">Cryptosporidium ubiquitum</name>
    <dbReference type="NCBI Taxonomy" id="857276"/>
    <lineage>
        <taxon>Eukaryota</taxon>
        <taxon>Sar</taxon>
        <taxon>Alveolata</taxon>
        <taxon>Apicomplexa</taxon>
        <taxon>Conoidasida</taxon>
        <taxon>Coccidia</taxon>
        <taxon>Eucoccidiorida</taxon>
        <taxon>Eimeriorina</taxon>
        <taxon>Cryptosporidiidae</taxon>
        <taxon>Cryptosporidium</taxon>
    </lineage>
</organism>
<feature type="domain" description="Transcription factor TFIIIB component B'' Myb" evidence="2">
    <location>
        <begin position="204"/>
        <end position="273"/>
    </location>
</feature>
<proteinExistence type="predicted"/>
<dbReference type="OrthoDB" id="272624at2759"/>
<dbReference type="AlphaFoldDB" id="A0A1J4MHC7"/>
<keyword evidence="4" id="KW-1185">Reference proteome</keyword>
<comment type="caution">
    <text evidence="3">The sequence shown here is derived from an EMBL/GenBank/DDBJ whole genome shotgun (WGS) entry which is preliminary data.</text>
</comment>
<sequence length="284" mass="31982">MGGNDSTKGDNATLWSIVIKTAYRKRRSKRKQNEQKNEGSGLDLDNYNNYTSTIGNNNFTDRYSGDNTILNGNTCFSKNQPGPSITDTKSNGDDLLKYLLDGSPGQENKQLEDKNTVSSEFEGVRTESNSNNSFLSELFSIDKLNGDGGSKLSIDCKGDIIIEENSLNGGSGKQMDWLGLMEGRVYINENMAGTSLQPYSGAYKRTKGKRWSTEQTNKFYDALSLFGTDLMLVKSVFPEFTDKQIHDKFKAEEKKNKDKLDDILINNKKKLTKEDVLRFKQKYK</sequence>
<dbReference type="InterPro" id="IPR009057">
    <property type="entry name" value="Homeodomain-like_sf"/>
</dbReference>
<dbReference type="GO" id="GO:0000126">
    <property type="term" value="C:transcription factor TFIIIB complex"/>
    <property type="evidence" value="ECO:0007669"/>
    <property type="project" value="TreeGrafter"/>
</dbReference>
<dbReference type="InterPro" id="IPR039467">
    <property type="entry name" value="TFIIIB_B''_Myb"/>
</dbReference>
<gene>
    <name evidence="3" type="ORF">cubi_01578</name>
</gene>
<protein>
    <submittedName>
        <fullName evidence="3">Transcription factor with SANT domain</fullName>
    </submittedName>
</protein>
<dbReference type="SUPFAM" id="SSF46689">
    <property type="entry name" value="Homeodomain-like"/>
    <property type="match status" value="1"/>
</dbReference>
<evidence type="ECO:0000256" key="1">
    <source>
        <dbReference type="SAM" id="MobiDB-lite"/>
    </source>
</evidence>
<evidence type="ECO:0000313" key="3">
    <source>
        <dbReference type="EMBL" id="OII72245.1"/>
    </source>
</evidence>
<dbReference type="Proteomes" id="UP000186176">
    <property type="component" value="Unassembled WGS sequence"/>
</dbReference>
<dbReference type="Pfam" id="PF15963">
    <property type="entry name" value="Myb_DNA-bind_7"/>
    <property type="match status" value="1"/>
</dbReference>
<dbReference type="GO" id="GO:0070898">
    <property type="term" value="P:RNA polymerase III preinitiation complex assembly"/>
    <property type="evidence" value="ECO:0007669"/>
    <property type="project" value="TreeGrafter"/>
</dbReference>
<feature type="region of interest" description="Disordered" evidence="1">
    <location>
        <begin position="26"/>
        <end position="48"/>
    </location>
</feature>
<accession>A0A1J4MHC7</accession>